<protein>
    <recommendedName>
        <fullName evidence="3">2'-phosphotransferase</fullName>
        <ecNumber evidence="3">2.7.1.160</ecNumber>
    </recommendedName>
</protein>
<dbReference type="InterPro" id="IPR042081">
    <property type="entry name" value="RNA_2'-PTrans_C"/>
</dbReference>
<evidence type="ECO:0000256" key="5">
    <source>
        <dbReference type="ARBA" id="ARBA00023027"/>
    </source>
</evidence>
<name>A0ABR4NP68_9SACH</name>
<evidence type="ECO:0000313" key="7">
    <source>
        <dbReference type="EMBL" id="KAL3229798.1"/>
    </source>
</evidence>
<evidence type="ECO:0000256" key="4">
    <source>
        <dbReference type="ARBA" id="ARBA00022679"/>
    </source>
</evidence>
<accession>A0ABR4NP68</accession>
<reference evidence="7 8" key="1">
    <citation type="submission" date="2024-05" db="EMBL/GenBank/DDBJ databases">
        <title>Long read based assembly of the Candida bracarensis genome reveals expanded adhesin content.</title>
        <authorList>
            <person name="Marcet-Houben M."/>
            <person name="Ksiezopolska E."/>
            <person name="Gabaldon T."/>
        </authorList>
    </citation>
    <scope>NUCLEOTIDE SEQUENCE [LARGE SCALE GENOMIC DNA]</scope>
    <source>
        <strain evidence="7 8">CBM6</strain>
    </source>
</reference>
<dbReference type="InterPro" id="IPR002745">
    <property type="entry name" value="Ptrans_KptA/Tpt1"/>
</dbReference>
<dbReference type="PANTHER" id="PTHR12684:SF2">
    <property type="entry name" value="TRNA 2'-PHOSPHOTRANSFERASE 1"/>
    <property type="match status" value="1"/>
</dbReference>
<evidence type="ECO:0000256" key="6">
    <source>
        <dbReference type="ARBA" id="ARBA00047949"/>
    </source>
</evidence>
<evidence type="ECO:0000256" key="3">
    <source>
        <dbReference type="ARBA" id="ARBA00012007"/>
    </source>
</evidence>
<comment type="catalytic activity">
    <reaction evidence="6">
        <text>2'-phospho-[ligated tRNA] + NAD(+) = mature tRNA + ADP-alpha-D-ribose 1'',2''-cyclic phosphate + nicotinamide</text>
        <dbReference type="Rhea" id="RHEA:23324"/>
        <dbReference type="Rhea" id="RHEA-COMP:11106"/>
        <dbReference type="Rhea" id="RHEA-COMP:11107"/>
        <dbReference type="ChEBI" id="CHEBI:17154"/>
        <dbReference type="ChEBI" id="CHEBI:57540"/>
        <dbReference type="ChEBI" id="CHEBI:76596"/>
        <dbReference type="ChEBI" id="CHEBI:82883"/>
        <dbReference type="ChEBI" id="CHEBI:85027"/>
        <dbReference type="EC" id="2.7.1.160"/>
    </reaction>
</comment>
<evidence type="ECO:0000256" key="1">
    <source>
        <dbReference type="ARBA" id="ARBA00003343"/>
    </source>
</evidence>
<dbReference type="Gene3D" id="3.20.170.30">
    <property type="match status" value="1"/>
</dbReference>
<evidence type="ECO:0000313" key="8">
    <source>
        <dbReference type="Proteomes" id="UP001623330"/>
    </source>
</evidence>
<dbReference type="PANTHER" id="PTHR12684">
    <property type="entry name" value="PUTATIVE PHOSPHOTRANSFERASE"/>
    <property type="match status" value="1"/>
</dbReference>
<dbReference type="EC" id="2.7.1.160" evidence="3"/>
<keyword evidence="8" id="KW-1185">Reference proteome</keyword>
<proteinExistence type="inferred from homology"/>
<gene>
    <name evidence="7" type="ORF">RNJ44_01934</name>
</gene>
<dbReference type="Proteomes" id="UP001623330">
    <property type="component" value="Unassembled WGS sequence"/>
</dbReference>
<keyword evidence="4" id="KW-0808">Transferase</keyword>
<keyword evidence="5" id="KW-0520">NAD</keyword>
<comment type="similarity">
    <text evidence="2">Belongs to the KptA/TPT1 family.</text>
</comment>
<comment type="function">
    <text evidence="1">Catalyzes the last step of tRNA splicing, the transfer of the splice junction 2'-phosphate from ligated tRNA to NAD to produce ADP-ribose 1''-2'' cyclic phosphate.</text>
</comment>
<dbReference type="Pfam" id="PF01885">
    <property type="entry name" value="PTS_2-RNA"/>
    <property type="match status" value="1"/>
</dbReference>
<dbReference type="SUPFAM" id="SSF56399">
    <property type="entry name" value="ADP-ribosylation"/>
    <property type="match status" value="1"/>
</dbReference>
<dbReference type="InterPro" id="IPR042080">
    <property type="entry name" value="RNA_2'-PTrans_N"/>
</dbReference>
<dbReference type="Gene3D" id="1.10.10.970">
    <property type="entry name" value="RNA 2'-phosphotransferase, Tpt1/KptA family, N-terminal domain"/>
    <property type="match status" value="1"/>
</dbReference>
<sequence>MSSKRDIQISKALSYLLRHGAVKENLTMDNDGYVEVSNLLSHQRLKSHKCTLEDLHRVVDENDKKRYHIKTGGPDGTTEYVCAVQGHSIKTIKPSEELLERVEEVDQLPANLIHGTSLKNAIQIVESGSIKKLNRNHVHLSIGDTERDDGVISGMRKSSSVHIYLLNNSEMLDKIQLYKSLNAVYLTPNDVDVSLFKVVKVKKQKSMDKNQEELINLLDSKGINYEFI</sequence>
<evidence type="ECO:0000256" key="2">
    <source>
        <dbReference type="ARBA" id="ARBA00009836"/>
    </source>
</evidence>
<dbReference type="EMBL" id="JBEVYD010000011">
    <property type="protein sequence ID" value="KAL3229798.1"/>
    <property type="molecule type" value="Genomic_DNA"/>
</dbReference>
<organism evidence="7 8">
    <name type="scientific">Nakaseomyces bracarensis</name>
    <dbReference type="NCBI Taxonomy" id="273131"/>
    <lineage>
        <taxon>Eukaryota</taxon>
        <taxon>Fungi</taxon>
        <taxon>Dikarya</taxon>
        <taxon>Ascomycota</taxon>
        <taxon>Saccharomycotina</taxon>
        <taxon>Saccharomycetes</taxon>
        <taxon>Saccharomycetales</taxon>
        <taxon>Saccharomycetaceae</taxon>
        <taxon>Nakaseomyces</taxon>
    </lineage>
</organism>
<comment type="caution">
    <text evidence="7">The sequence shown here is derived from an EMBL/GenBank/DDBJ whole genome shotgun (WGS) entry which is preliminary data.</text>
</comment>